<reference evidence="2 3" key="1">
    <citation type="submission" date="2021-01" db="EMBL/GenBank/DDBJ databases">
        <title>Whole genome shotgun sequence of Cellulomonas phragmiteti NBRC 110785.</title>
        <authorList>
            <person name="Komaki H."/>
            <person name="Tamura T."/>
        </authorList>
    </citation>
    <scope>NUCLEOTIDE SEQUENCE [LARGE SCALE GENOMIC DNA]</scope>
    <source>
        <strain evidence="2 3">NBRC 110785</strain>
    </source>
</reference>
<evidence type="ECO:0000313" key="3">
    <source>
        <dbReference type="Proteomes" id="UP000614741"/>
    </source>
</evidence>
<evidence type="ECO:0000256" key="1">
    <source>
        <dbReference type="SAM" id="SignalP"/>
    </source>
</evidence>
<gene>
    <name evidence="2" type="ORF">Cph01nite_08420</name>
</gene>
<keyword evidence="1" id="KW-0732">Signal</keyword>
<accession>A0ABQ4DIB6</accession>
<comment type="caution">
    <text evidence="2">The sequence shown here is derived from an EMBL/GenBank/DDBJ whole genome shotgun (WGS) entry which is preliminary data.</text>
</comment>
<feature type="signal peptide" evidence="1">
    <location>
        <begin position="1"/>
        <end position="28"/>
    </location>
</feature>
<dbReference type="PROSITE" id="PS51257">
    <property type="entry name" value="PROKAR_LIPOPROTEIN"/>
    <property type="match status" value="1"/>
</dbReference>
<organism evidence="2 3">
    <name type="scientific">Cellulomonas phragmiteti</name>
    <dbReference type="NCBI Taxonomy" id="478780"/>
    <lineage>
        <taxon>Bacteria</taxon>
        <taxon>Bacillati</taxon>
        <taxon>Actinomycetota</taxon>
        <taxon>Actinomycetes</taxon>
        <taxon>Micrococcales</taxon>
        <taxon>Cellulomonadaceae</taxon>
        <taxon>Cellulomonas</taxon>
    </lineage>
</organism>
<dbReference type="Proteomes" id="UP000614741">
    <property type="component" value="Unassembled WGS sequence"/>
</dbReference>
<evidence type="ECO:0008006" key="4">
    <source>
        <dbReference type="Google" id="ProtNLM"/>
    </source>
</evidence>
<keyword evidence="3" id="KW-1185">Reference proteome</keyword>
<sequence>MHRMRALKATVAVVALLLVASCSGEDDAAGPEASGPTSWDITAVDGIDGATRESVDGIGIDVPADFEGDPRQVDGTTSQLVLMREGEERSEVNLTVTREDDLTDDAVTAAAGTAFAQLGATGSASDLEQVPLRWEGFGNAIAVRGVLTLEDGTERDVEYVTTRDPDGTRLVAVWTEAPRGELEGSTAQEVLRSVRVDG</sequence>
<evidence type="ECO:0000313" key="2">
    <source>
        <dbReference type="EMBL" id="GIG39080.1"/>
    </source>
</evidence>
<dbReference type="EMBL" id="BONP01000003">
    <property type="protein sequence ID" value="GIG39080.1"/>
    <property type="molecule type" value="Genomic_DNA"/>
</dbReference>
<feature type="chain" id="PRO_5045042495" description="Lipoprotein" evidence="1">
    <location>
        <begin position="29"/>
        <end position="198"/>
    </location>
</feature>
<name>A0ABQ4DIB6_9CELL</name>
<protein>
    <recommendedName>
        <fullName evidence="4">Lipoprotein</fullName>
    </recommendedName>
</protein>
<proteinExistence type="predicted"/>